<dbReference type="AlphaFoldDB" id="A0A074KZ22"/>
<keyword evidence="1" id="KW-1133">Transmembrane helix</keyword>
<dbReference type="Proteomes" id="UP000027821">
    <property type="component" value="Unassembled WGS sequence"/>
</dbReference>
<sequence>MLVFINAYRERREISSEELEAIPCFGIMFWIFYLAIQYNGYDDFSNNYFNQTYLKKWVSWIVHWERLYCKF</sequence>
<accession>A0A074KZ22</accession>
<organism evidence="2 3">
    <name type="scientific">Anditalea andensis</name>
    <dbReference type="NCBI Taxonomy" id="1048983"/>
    <lineage>
        <taxon>Bacteria</taxon>
        <taxon>Pseudomonadati</taxon>
        <taxon>Bacteroidota</taxon>
        <taxon>Cytophagia</taxon>
        <taxon>Cytophagales</taxon>
        <taxon>Cytophagaceae</taxon>
        <taxon>Anditalea</taxon>
    </lineage>
</organism>
<proteinExistence type="predicted"/>
<keyword evidence="1" id="KW-0472">Membrane</keyword>
<evidence type="ECO:0000256" key="1">
    <source>
        <dbReference type="SAM" id="Phobius"/>
    </source>
</evidence>
<name>A0A074KZ22_9BACT</name>
<dbReference type="EMBL" id="JMIH01000014">
    <property type="protein sequence ID" value="KEO75221.1"/>
    <property type="molecule type" value="Genomic_DNA"/>
</dbReference>
<reference evidence="2 3" key="1">
    <citation type="submission" date="2014-04" db="EMBL/GenBank/DDBJ databases">
        <title>Characterization and application of a salt tolerant electro-active bacterium.</title>
        <authorList>
            <person name="Yang L."/>
            <person name="Wei S."/>
            <person name="Tay Q.X.M."/>
        </authorList>
    </citation>
    <scope>NUCLEOTIDE SEQUENCE [LARGE SCALE GENOMIC DNA]</scope>
    <source>
        <strain evidence="2 3">LY1</strain>
    </source>
</reference>
<dbReference type="OrthoDB" id="241498at2"/>
<dbReference type="STRING" id="1048983.EL17_06050"/>
<protein>
    <submittedName>
        <fullName evidence="2">Uncharacterized protein</fullName>
    </submittedName>
</protein>
<evidence type="ECO:0000313" key="2">
    <source>
        <dbReference type="EMBL" id="KEO75221.1"/>
    </source>
</evidence>
<keyword evidence="1" id="KW-0812">Transmembrane</keyword>
<feature type="transmembrane region" description="Helical" evidence="1">
    <location>
        <begin position="21"/>
        <end position="41"/>
    </location>
</feature>
<comment type="caution">
    <text evidence="2">The sequence shown here is derived from an EMBL/GenBank/DDBJ whole genome shotgun (WGS) entry which is preliminary data.</text>
</comment>
<evidence type="ECO:0000313" key="3">
    <source>
        <dbReference type="Proteomes" id="UP000027821"/>
    </source>
</evidence>
<gene>
    <name evidence="2" type="ORF">EL17_06050</name>
</gene>
<keyword evidence="3" id="KW-1185">Reference proteome</keyword>